<dbReference type="EMBL" id="UOGC01000022">
    <property type="protein sequence ID" value="VAX16214.1"/>
    <property type="molecule type" value="Genomic_DNA"/>
</dbReference>
<keyword evidence="1" id="KW-0812">Transmembrane</keyword>
<dbReference type="AlphaFoldDB" id="A0A3B1BWL1"/>
<feature type="non-terminal residue" evidence="2">
    <location>
        <position position="35"/>
    </location>
</feature>
<gene>
    <name evidence="2" type="ORF">MNBD_NITROSPINAE01-834</name>
</gene>
<feature type="transmembrane region" description="Helical" evidence="1">
    <location>
        <begin position="12"/>
        <end position="34"/>
    </location>
</feature>
<reference evidence="2" key="1">
    <citation type="submission" date="2018-06" db="EMBL/GenBank/DDBJ databases">
        <authorList>
            <person name="Zhirakovskaya E."/>
        </authorList>
    </citation>
    <scope>NUCLEOTIDE SEQUENCE</scope>
</reference>
<keyword evidence="1" id="KW-0472">Membrane</keyword>
<keyword evidence="1" id="KW-1133">Transmembrane helix</keyword>
<organism evidence="2">
    <name type="scientific">hydrothermal vent metagenome</name>
    <dbReference type="NCBI Taxonomy" id="652676"/>
    <lineage>
        <taxon>unclassified sequences</taxon>
        <taxon>metagenomes</taxon>
        <taxon>ecological metagenomes</taxon>
    </lineage>
</organism>
<evidence type="ECO:0000256" key="1">
    <source>
        <dbReference type="SAM" id="Phobius"/>
    </source>
</evidence>
<accession>A0A3B1BWL1</accession>
<sequence length="35" mass="3593">MGGKPTEDKGPFTQALMAVITSKHVLALGVLAVLV</sequence>
<protein>
    <submittedName>
        <fullName evidence="2">Uncharacterized protein</fullName>
    </submittedName>
</protein>
<evidence type="ECO:0000313" key="2">
    <source>
        <dbReference type="EMBL" id="VAX16214.1"/>
    </source>
</evidence>
<name>A0A3B1BWL1_9ZZZZ</name>
<proteinExistence type="predicted"/>